<feature type="domain" description="Plant heme peroxidase family profile" evidence="12">
    <location>
        <begin position="17"/>
        <end position="172"/>
    </location>
</feature>
<dbReference type="AlphaFoldDB" id="W1P3N3"/>
<evidence type="ECO:0000256" key="8">
    <source>
        <dbReference type="ARBA" id="ARBA00023004"/>
    </source>
</evidence>
<keyword evidence="4" id="KW-0575">Peroxidase</keyword>
<evidence type="ECO:0000256" key="2">
    <source>
        <dbReference type="ARBA" id="ARBA00001913"/>
    </source>
</evidence>
<protein>
    <recommendedName>
        <fullName evidence="12">Plant heme peroxidase family profile domain-containing protein</fullName>
    </recommendedName>
</protein>
<dbReference type="PRINTS" id="PR00461">
    <property type="entry name" value="PLPEROXIDASE"/>
</dbReference>
<evidence type="ECO:0000256" key="11">
    <source>
        <dbReference type="SAM" id="MobiDB-lite"/>
    </source>
</evidence>
<gene>
    <name evidence="13" type="ORF">AMTR_s00083p00172680</name>
</gene>
<dbReference type="GO" id="GO:0006979">
    <property type="term" value="P:response to oxidative stress"/>
    <property type="evidence" value="ECO:0007669"/>
    <property type="project" value="InterPro"/>
</dbReference>
<evidence type="ECO:0000256" key="6">
    <source>
        <dbReference type="ARBA" id="ARBA00022723"/>
    </source>
</evidence>
<evidence type="ECO:0000259" key="12">
    <source>
        <dbReference type="PROSITE" id="PS50873"/>
    </source>
</evidence>
<dbReference type="Proteomes" id="UP000017836">
    <property type="component" value="Unassembled WGS sequence"/>
</dbReference>
<dbReference type="SUPFAM" id="SSF48113">
    <property type="entry name" value="Heme-dependent peroxidases"/>
    <property type="match status" value="1"/>
</dbReference>
<comment type="cofactor">
    <cofactor evidence="2">
        <name>Ca(2+)</name>
        <dbReference type="ChEBI" id="CHEBI:29108"/>
    </cofactor>
</comment>
<dbReference type="GO" id="GO:0140825">
    <property type="term" value="F:lactoperoxidase activity"/>
    <property type="evidence" value="ECO:0007669"/>
    <property type="project" value="UniProtKB-EC"/>
</dbReference>
<evidence type="ECO:0000256" key="10">
    <source>
        <dbReference type="PIRSR" id="PIRSR600823-3"/>
    </source>
</evidence>
<dbReference type="Gramene" id="ERN02543">
    <property type="protein sequence ID" value="ERN02543"/>
    <property type="gene ID" value="AMTR_s00083p00172680"/>
</dbReference>
<evidence type="ECO:0000256" key="7">
    <source>
        <dbReference type="ARBA" id="ARBA00023002"/>
    </source>
</evidence>
<dbReference type="InterPro" id="IPR002016">
    <property type="entry name" value="Haem_peroxidase"/>
</dbReference>
<keyword evidence="7" id="KW-0560">Oxidoreductase</keyword>
<dbReference type="Gene3D" id="1.10.520.10">
    <property type="match status" value="1"/>
</dbReference>
<evidence type="ECO:0000256" key="4">
    <source>
        <dbReference type="ARBA" id="ARBA00022559"/>
    </source>
</evidence>
<dbReference type="OMA" id="HMRICAS"/>
<dbReference type="GO" id="GO:0020037">
    <property type="term" value="F:heme binding"/>
    <property type="evidence" value="ECO:0007669"/>
    <property type="project" value="InterPro"/>
</dbReference>
<evidence type="ECO:0000256" key="3">
    <source>
        <dbReference type="ARBA" id="ARBA00006873"/>
    </source>
</evidence>
<dbReference type="EMBL" id="KI394526">
    <property type="protein sequence ID" value="ERN02543.1"/>
    <property type="molecule type" value="Genomic_DNA"/>
</dbReference>
<sequence>MPPSSWMQPQAASSWRKPPPPNSYSLHGLEVLNDAKAQLKAACAGIVSCADTIALAAHDASVLAGIPHYSVPCGSRDNRSSRAIDVLNNLPAPFYDLPTLTRIFESRNLNIEDLVVLSGAHSIGNAHCSSFGYGLHGHSHAYSIDKNYVDELKHIWPTDYSSRLYIPGREID</sequence>
<keyword evidence="8 10" id="KW-0408">Iron</keyword>
<dbReference type="GO" id="GO:0006950">
    <property type="term" value="P:response to stress"/>
    <property type="evidence" value="ECO:0000318"/>
    <property type="project" value="GO_Central"/>
</dbReference>
<keyword evidence="5" id="KW-0349">Heme</keyword>
<feature type="compositionally biased region" description="Polar residues" evidence="11">
    <location>
        <begin position="1"/>
        <end position="13"/>
    </location>
</feature>
<evidence type="ECO:0000313" key="14">
    <source>
        <dbReference type="Proteomes" id="UP000017836"/>
    </source>
</evidence>
<keyword evidence="6 10" id="KW-0479">Metal-binding</keyword>
<name>W1P3N3_AMBTC</name>
<feature type="binding site" evidence="9">
    <location>
        <position position="91"/>
    </location>
    <ligand>
        <name>substrate</name>
    </ligand>
</feature>
<comment type="similarity">
    <text evidence="3">Belongs to the peroxidase family. Ascorbate peroxidase subfamily.</text>
</comment>
<dbReference type="HOGENOM" id="CLU_1557373_0_0_1"/>
<evidence type="ECO:0000256" key="9">
    <source>
        <dbReference type="PIRSR" id="PIRSR600823-2"/>
    </source>
</evidence>
<dbReference type="GO" id="GO:0046872">
    <property type="term" value="F:metal ion binding"/>
    <property type="evidence" value="ECO:0007669"/>
    <property type="project" value="UniProtKB-KW"/>
</dbReference>
<feature type="region of interest" description="Disordered" evidence="11">
    <location>
        <begin position="1"/>
        <end position="20"/>
    </location>
</feature>
<organism evidence="13 14">
    <name type="scientific">Amborella trichopoda</name>
    <dbReference type="NCBI Taxonomy" id="13333"/>
    <lineage>
        <taxon>Eukaryota</taxon>
        <taxon>Viridiplantae</taxon>
        <taxon>Streptophyta</taxon>
        <taxon>Embryophyta</taxon>
        <taxon>Tracheophyta</taxon>
        <taxon>Spermatophyta</taxon>
        <taxon>Magnoliopsida</taxon>
        <taxon>Amborellales</taxon>
        <taxon>Amborellaceae</taxon>
        <taxon>Amborella</taxon>
    </lineage>
</organism>
<dbReference type="Pfam" id="PF00141">
    <property type="entry name" value="peroxidase"/>
    <property type="match status" value="1"/>
</dbReference>
<dbReference type="PROSITE" id="PS50873">
    <property type="entry name" value="PEROXIDASE_4"/>
    <property type="match status" value="1"/>
</dbReference>
<dbReference type="PANTHER" id="PTHR31235">
    <property type="entry name" value="PEROXIDASE 25-RELATED"/>
    <property type="match status" value="1"/>
</dbReference>
<proteinExistence type="inferred from homology"/>
<dbReference type="GO" id="GO:0009505">
    <property type="term" value="C:plant-type cell wall"/>
    <property type="evidence" value="ECO:0000318"/>
    <property type="project" value="GO_Central"/>
</dbReference>
<keyword evidence="14" id="KW-1185">Reference proteome</keyword>
<dbReference type="InterPro" id="IPR010255">
    <property type="entry name" value="Haem_peroxidase_sf"/>
</dbReference>
<evidence type="ECO:0000256" key="5">
    <source>
        <dbReference type="ARBA" id="ARBA00022617"/>
    </source>
</evidence>
<comment type="cofactor">
    <cofactor evidence="10">
        <name>heme b</name>
        <dbReference type="ChEBI" id="CHEBI:60344"/>
    </cofactor>
    <text evidence="10">Binds 1 heme b (iron(II)-protoporphyrin IX) group per subunit.</text>
</comment>
<dbReference type="GO" id="GO:0004601">
    <property type="term" value="F:peroxidase activity"/>
    <property type="evidence" value="ECO:0000318"/>
    <property type="project" value="GO_Central"/>
</dbReference>
<evidence type="ECO:0000313" key="13">
    <source>
        <dbReference type="EMBL" id="ERN02543.1"/>
    </source>
</evidence>
<reference evidence="14" key="1">
    <citation type="journal article" date="2013" name="Science">
        <title>The Amborella genome and the evolution of flowering plants.</title>
        <authorList>
            <consortium name="Amborella Genome Project"/>
        </authorList>
    </citation>
    <scope>NUCLEOTIDE SEQUENCE [LARGE SCALE GENOMIC DNA]</scope>
</reference>
<feature type="binding site" description="axial binding residue" evidence="10">
    <location>
        <position position="121"/>
    </location>
    <ligand>
        <name>heme b</name>
        <dbReference type="ChEBI" id="CHEBI:60344"/>
    </ligand>
    <ligandPart>
        <name>Fe</name>
        <dbReference type="ChEBI" id="CHEBI:18248"/>
    </ligandPart>
</feature>
<evidence type="ECO:0000256" key="1">
    <source>
        <dbReference type="ARBA" id="ARBA00000189"/>
    </source>
</evidence>
<dbReference type="InterPro" id="IPR000823">
    <property type="entry name" value="Peroxidase_pln"/>
</dbReference>
<dbReference type="eggNOG" id="ENOG502QPX7">
    <property type="taxonomic scope" value="Eukaryota"/>
</dbReference>
<dbReference type="PRINTS" id="PR00458">
    <property type="entry name" value="PEROXIDASE"/>
</dbReference>
<dbReference type="PROSITE" id="PS00435">
    <property type="entry name" value="PEROXIDASE_1"/>
    <property type="match status" value="1"/>
</dbReference>
<comment type="catalytic activity">
    <reaction evidence="1">
        <text>2 a phenolic donor + H2O2 = 2 a phenolic radical donor + 2 H2O</text>
        <dbReference type="Rhea" id="RHEA:56136"/>
        <dbReference type="ChEBI" id="CHEBI:15377"/>
        <dbReference type="ChEBI" id="CHEBI:16240"/>
        <dbReference type="ChEBI" id="CHEBI:139520"/>
        <dbReference type="ChEBI" id="CHEBI:139521"/>
        <dbReference type="EC" id="1.11.1.7"/>
    </reaction>
</comment>
<dbReference type="Gene3D" id="1.10.420.10">
    <property type="entry name" value="Peroxidase, domain 2"/>
    <property type="match status" value="1"/>
</dbReference>
<accession>W1P3N3</accession>
<dbReference type="InterPro" id="IPR019793">
    <property type="entry name" value="Peroxidases_heam-ligand_BS"/>
</dbReference>